<keyword evidence="3" id="KW-1185">Reference proteome</keyword>
<dbReference type="Proteomes" id="UP000700596">
    <property type="component" value="Unassembled WGS sequence"/>
</dbReference>
<dbReference type="AlphaFoldDB" id="A0A9P9EKE3"/>
<evidence type="ECO:0000313" key="2">
    <source>
        <dbReference type="EMBL" id="KAH7139420.1"/>
    </source>
</evidence>
<feature type="compositionally biased region" description="Polar residues" evidence="1">
    <location>
        <begin position="118"/>
        <end position="128"/>
    </location>
</feature>
<reference evidence="2" key="1">
    <citation type="journal article" date="2021" name="Nat. Commun.">
        <title>Genetic determinants of endophytism in the Arabidopsis root mycobiome.</title>
        <authorList>
            <person name="Mesny F."/>
            <person name="Miyauchi S."/>
            <person name="Thiergart T."/>
            <person name="Pickel B."/>
            <person name="Atanasova L."/>
            <person name="Karlsson M."/>
            <person name="Huettel B."/>
            <person name="Barry K.W."/>
            <person name="Haridas S."/>
            <person name="Chen C."/>
            <person name="Bauer D."/>
            <person name="Andreopoulos W."/>
            <person name="Pangilinan J."/>
            <person name="LaButti K."/>
            <person name="Riley R."/>
            <person name="Lipzen A."/>
            <person name="Clum A."/>
            <person name="Drula E."/>
            <person name="Henrissat B."/>
            <person name="Kohler A."/>
            <person name="Grigoriev I.V."/>
            <person name="Martin F.M."/>
            <person name="Hacquard S."/>
        </authorList>
    </citation>
    <scope>NUCLEOTIDE SEQUENCE</scope>
    <source>
        <strain evidence="2">MPI-CAGE-CH-0243</strain>
    </source>
</reference>
<organism evidence="2 3">
    <name type="scientific">Dendryphion nanum</name>
    <dbReference type="NCBI Taxonomy" id="256645"/>
    <lineage>
        <taxon>Eukaryota</taxon>
        <taxon>Fungi</taxon>
        <taxon>Dikarya</taxon>
        <taxon>Ascomycota</taxon>
        <taxon>Pezizomycotina</taxon>
        <taxon>Dothideomycetes</taxon>
        <taxon>Pleosporomycetidae</taxon>
        <taxon>Pleosporales</taxon>
        <taxon>Torulaceae</taxon>
        <taxon>Dendryphion</taxon>
    </lineage>
</organism>
<protein>
    <submittedName>
        <fullName evidence="2">Uncharacterized protein</fullName>
    </submittedName>
</protein>
<feature type="region of interest" description="Disordered" evidence="1">
    <location>
        <begin position="118"/>
        <end position="140"/>
    </location>
</feature>
<comment type="caution">
    <text evidence="2">The sequence shown here is derived from an EMBL/GenBank/DDBJ whole genome shotgun (WGS) entry which is preliminary data.</text>
</comment>
<evidence type="ECO:0000256" key="1">
    <source>
        <dbReference type="SAM" id="MobiDB-lite"/>
    </source>
</evidence>
<feature type="compositionally biased region" description="Acidic residues" evidence="1">
    <location>
        <begin position="129"/>
        <end position="140"/>
    </location>
</feature>
<dbReference type="EMBL" id="JAGMWT010000001">
    <property type="protein sequence ID" value="KAH7139420.1"/>
    <property type="molecule type" value="Genomic_DNA"/>
</dbReference>
<evidence type="ECO:0000313" key="3">
    <source>
        <dbReference type="Proteomes" id="UP000700596"/>
    </source>
</evidence>
<gene>
    <name evidence="2" type="ORF">B0J11DRAFT_575332</name>
</gene>
<sequence length="140" mass="15125">MPPPSGSQLLNTIKTCVPIGVTWKGPRKIPVHAATQTVAWRRTDEEALRHTEAILGAVNSNISRIPGNAVEIISRDNYHDSKRDPASHITAIVNKDDGGVVAVHLYPDGVRGKSIPPINNFTPAANDSNESDQNETEITT</sequence>
<accession>A0A9P9EKE3</accession>
<proteinExistence type="predicted"/>
<name>A0A9P9EKE3_9PLEO</name>